<dbReference type="AlphaFoldDB" id="A0A1T4RU27"/>
<dbReference type="RefSeq" id="WP_078746111.1">
    <property type="nucleotide sequence ID" value="NZ_FUXG01000020.1"/>
</dbReference>
<evidence type="ECO:0000256" key="8">
    <source>
        <dbReference type="HAMAP-Rule" id="MF_01161"/>
    </source>
</evidence>
<dbReference type="GO" id="GO:0006400">
    <property type="term" value="P:tRNA modification"/>
    <property type="evidence" value="ECO:0007669"/>
    <property type="project" value="UniProtKB-UniRule"/>
</dbReference>
<sequence length="470" mass="53910">MASVSLSKVNDIQLSLPAHQQLWLALSGGLDSIVLLDLAVRWCQAESKSLKVLHVHHGLSPNADQWADHCQQLCKQYQQQFSIKISCQVHQVQLNQQLSSLEAQARKARYHIFEQQLQKDDLLLMAHHADDQAETLLLRLLRGAGSQGLSAMPAFRTLGRGQLYRPLLSYNRAQLEQYAQQQQLRWVEDESNQCTDFDRNYLRHEILPRLKQRWPASSELFSRAAQNLAESAALNEDLAELDLQQTLMSTKFGEAINCARLQGLSRPRQINLLRFWFKAQAMPELERKQWQIIFNEVVEAKIDAEPCFNWQGYQLRRFRGLLYLLLPTTKFDAGESHLLATLPLSSEQTPISLSINTGVLTLNSAAGFPQKINQDLPIMQLPDSGTLWVRYRQGGETIQLVKRGRKQLKKLLQESDIPPWLRQRLPLIWWQPETGDAQLIAVADLWLSESVLSQSIHQAWLIRWNNEGHS</sequence>
<dbReference type="Pfam" id="PF09179">
    <property type="entry name" value="TilS"/>
    <property type="match status" value="1"/>
</dbReference>
<comment type="subcellular location">
    <subcellularLocation>
        <location evidence="1 8">Cytoplasm</location>
    </subcellularLocation>
</comment>
<evidence type="ECO:0000313" key="11">
    <source>
        <dbReference type="Proteomes" id="UP000191418"/>
    </source>
</evidence>
<dbReference type="SMART" id="SM00977">
    <property type="entry name" value="TilS_C"/>
    <property type="match status" value="1"/>
</dbReference>
<keyword evidence="3 8" id="KW-0436">Ligase</keyword>
<comment type="function">
    <text evidence="8">Ligates lysine onto the cytidine present at position 34 of the AUA codon-specific tRNA(Ile) that contains the anticodon CAU, in an ATP-dependent manner. Cytidine is converted to lysidine, thus changing the amino acid specificity of the tRNA from methionine to isoleucine.</text>
</comment>
<keyword evidence="6 8" id="KW-0067">ATP-binding</keyword>
<feature type="binding site" evidence="8">
    <location>
        <begin position="27"/>
        <end position="32"/>
    </location>
    <ligand>
        <name>ATP</name>
        <dbReference type="ChEBI" id="CHEBI:30616"/>
    </ligand>
</feature>
<dbReference type="EC" id="6.3.4.19" evidence="8"/>
<evidence type="ECO:0000259" key="9">
    <source>
        <dbReference type="SMART" id="SM00977"/>
    </source>
</evidence>
<reference evidence="10 11" key="1">
    <citation type="submission" date="2017-01" db="EMBL/GenBank/DDBJ databases">
        <title>Genome Sequencing of a Marine Spirillum, Oceanospirillum multiglobuliferum ATCC 33336, from Japan.</title>
        <authorList>
            <person name="Carney J.G."/>
            <person name="Trachtenberg A.M."/>
            <person name="Rheaume B.A."/>
            <person name="Linnane J.D."/>
            <person name="Pitts N.L."/>
            <person name="Mykles D.L."/>
            <person name="Maclea K.S."/>
        </authorList>
    </citation>
    <scope>NUCLEOTIDE SEQUENCE [LARGE SCALE GENOMIC DNA]</scope>
    <source>
        <strain evidence="10 11">ATCC 33336</strain>
    </source>
</reference>
<proteinExistence type="inferred from homology"/>
<comment type="caution">
    <text evidence="10">The sequence shown here is derived from an EMBL/GenBank/DDBJ whole genome shotgun (WGS) entry which is preliminary data.</text>
</comment>
<dbReference type="NCBIfam" id="TIGR02432">
    <property type="entry name" value="lysidine_TilS_N"/>
    <property type="match status" value="1"/>
</dbReference>
<evidence type="ECO:0000256" key="4">
    <source>
        <dbReference type="ARBA" id="ARBA00022694"/>
    </source>
</evidence>
<keyword evidence="2 8" id="KW-0963">Cytoplasm</keyword>
<dbReference type="PANTHER" id="PTHR43033">
    <property type="entry name" value="TRNA(ILE)-LYSIDINE SYNTHASE-RELATED"/>
    <property type="match status" value="1"/>
</dbReference>
<dbReference type="Gene3D" id="1.20.59.20">
    <property type="match status" value="1"/>
</dbReference>
<dbReference type="GO" id="GO:0005524">
    <property type="term" value="F:ATP binding"/>
    <property type="evidence" value="ECO:0007669"/>
    <property type="project" value="UniProtKB-UniRule"/>
</dbReference>
<dbReference type="CDD" id="cd01992">
    <property type="entry name" value="TilS_N"/>
    <property type="match status" value="1"/>
</dbReference>
<dbReference type="SUPFAM" id="SSF82829">
    <property type="entry name" value="MesJ substrate recognition domain-like"/>
    <property type="match status" value="1"/>
</dbReference>
<dbReference type="InterPro" id="IPR015262">
    <property type="entry name" value="tRNA_Ile_lys_synt_subst-bd"/>
</dbReference>
<dbReference type="Gene3D" id="3.40.50.620">
    <property type="entry name" value="HUPs"/>
    <property type="match status" value="1"/>
</dbReference>
<comment type="similarity">
    <text evidence="8">Belongs to the tRNA(Ile)-lysidine synthase family.</text>
</comment>
<name>A0A1T4RU27_9GAMM</name>
<comment type="domain">
    <text evidence="8">The N-terminal region contains the highly conserved SGGXDS motif, predicted to be a P-loop motif involved in ATP binding.</text>
</comment>
<evidence type="ECO:0000256" key="6">
    <source>
        <dbReference type="ARBA" id="ARBA00022840"/>
    </source>
</evidence>
<dbReference type="InterPro" id="IPR011063">
    <property type="entry name" value="TilS/TtcA_N"/>
</dbReference>
<dbReference type="Pfam" id="PF11734">
    <property type="entry name" value="TilS_C"/>
    <property type="match status" value="1"/>
</dbReference>
<feature type="domain" description="Lysidine-tRNA(Ile) synthetase C-terminal" evidence="9">
    <location>
        <begin position="387"/>
        <end position="464"/>
    </location>
</feature>
<protein>
    <recommendedName>
        <fullName evidence="8">tRNA(Ile)-lysidine synthase</fullName>
        <ecNumber evidence="8">6.3.4.19</ecNumber>
    </recommendedName>
    <alternativeName>
        <fullName evidence="8">tRNA(Ile)-2-lysyl-cytidine synthase</fullName>
    </alternativeName>
    <alternativeName>
        <fullName evidence="8">tRNA(Ile)-lysidine synthetase</fullName>
    </alternativeName>
</protein>
<dbReference type="SUPFAM" id="SSF56037">
    <property type="entry name" value="PheT/TilS domain"/>
    <property type="match status" value="1"/>
</dbReference>
<dbReference type="GO" id="GO:0032267">
    <property type="term" value="F:tRNA(Ile)-lysidine synthase activity"/>
    <property type="evidence" value="ECO:0007669"/>
    <property type="project" value="UniProtKB-EC"/>
</dbReference>
<organism evidence="10 11">
    <name type="scientific">Oceanospirillum multiglobuliferum</name>
    <dbReference type="NCBI Taxonomy" id="64969"/>
    <lineage>
        <taxon>Bacteria</taxon>
        <taxon>Pseudomonadati</taxon>
        <taxon>Pseudomonadota</taxon>
        <taxon>Gammaproteobacteria</taxon>
        <taxon>Oceanospirillales</taxon>
        <taxon>Oceanospirillaceae</taxon>
        <taxon>Oceanospirillum</taxon>
    </lineage>
</organism>
<dbReference type="InterPro" id="IPR012795">
    <property type="entry name" value="tRNA_Ile_lys_synt_N"/>
</dbReference>
<evidence type="ECO:0000256" key="5">
    <source>
        <dbReference type="ARBA" id="ARBA00022741"/>
    </source>
</evidence>
<keyword evidence="5 8" id="KW-0547">Nucleotide-binding</keyword>
<dbReference type="InterPro" id="IPR012094">
    <property type="entry name" value="tRNA_Ile_lys_synt"/>
</dbReference>
<dbReference type="NCBIfam" id="TIGR02433">
    <property type="entry name" value="lysidine_TilS_C"/>
    <property type="match status" value="1"/>
</dbReference>
<evidence type="ECO:0000256" key="2">
    <source>
        <dbReference type="ARBA" id="ARBA00022490"/>
    </source>
</evidence>
<dbReference type="InterPro" id="IPR012796">
    <property type="entry name" value="Lysidine-tRNA-synth_C"/>
</dbReference>
<gene>
    <name evidence="8" type="primary">tilS</name>
    <name evidence="10" type="ORF">BTE48_13235</name>
</gene>
<evidence type="ECO:0000256" key="1">
    <source>
        <dbReference type="ARBA" id="ARBA00004496"/>
    </source>
</evidence>
<dbReference type="GO" id="GO:0005737">
    <property type="term" value="C:cytoplasm"/>
    <property type="evidence" value="ECO:0007669"/>
    <property type="project" value="UniProtKB-SubCell"/>
</dbReference>
<dbReference type="InterPro" id="IPR014729">
    <property type="entry name" value="Rossmann-like_a/b/a_fold"/>
</dbReference>
<comment type="catalytic activity">
    <reaction evidence="7 8">
        <text>cytidine(34) in tRNA(Ile2) + L-lysine + ATP = lysidine(34) in tRNA(Ile2) + AMP + diphosphate + H(+)</text>
        <dbReference type="Rhea" id="RHEA:43744"/>
        <dbReference type="Rhea" id="RHEA-COMP:10625"/>
        <dbReference type="Rhea" id="RHEA-COMP:10670"/>
        <dbReference type="ChEBI" id="CHEBI:15378"/>
        <dbReference type="ChEBI" id="CHEBI:30616"/>
        <dbReference type="ChEBI" id="CHEBI:32551"/>
        <dbReference type="ChEBI" id="CHEBI:33019"/>
        <dbReference type="ChEBI" id="CHEBI:82748"/>
        <dbReference type="ChEBI" id="CHEBI:83665"/>
        <dbReference type="ChEBI" id="CHEBI:456215"/>
        <dbReference type="EC" id="6.3.4.19"/>
    </reaction>
</comment>
<keyword evidence="11" id="KW-1185">Reference proteome</keyword>
<evidence type="ECO:0000256" key="7">
    <source>
        <dbReference type="ARBA" id="ARBA00048539"/>
    </source>
</evidence>
<evidence type="ECO:0000313" key="10">
    <source>
        <dbReference type="EMBL" id="OPX54633.1"/>
    </source>
</evidence>
<dbReference type="STRING" id="64969.SAMN02745127_02571"/>
<dbReference type="HAMAP" id="MF_01161">
    <property type="entry name" value="tRNA_Ile_lys_synt"/>
    <property type="match status" value="1"/>
</dbReference>
<dbReference type="Proteomes" id="UP000191418">
    <property type="component" value="Unassembled WGS sequence"/>
</dbReference>
<dbReference type="PANTHER" id="PTHR43033:SF1">
    <property type="entry name" value="TRNA(ILE)-LYSIDINE SYNTHASE-RELATED"/>
    <property type="match status" value="1"/>
</dbReference>
<keyword evidence="4 8" id="KW-0819">tRNA processing</keyword>
<dbReference type="OrthoDB" id="9807403at2"/>
<accession>A0A1T4RU27</accession>
<dbReference type="SUPFAM" id="SSF52402">
    <property type="entry name" value="Adenine nucleotide alpha hydrolases-like"/>
    <property type="match status" value="1"/>
</dbReference>
<evidence type="ECO:0000256" key="3">
    <source>
        <dbReference type="ARBA" id="ARBA00022598"/>
    </source>
</evidence>
<dbReference type="EMBL" id="MTSM01000021">
    <property type="protein sequence ID" value="OPX54633.1"/>
    <property type="molecule type" value="Genomic_DNA"/>
</dbReference>
<dbReference type="Pfam" id="PF01171">
    <property type="entry name" value="ATP_bind_3"/>
    <property type="match status" value="1"/>
</dbReference>